<keyword evidence="3" id="KW-1185">Reference proteome</keyword>
<accession>A0ABY8EGN3</accession>
<dbReference type="Pfam" id="PF01471">
    <property type="entry name" value="PG_binding_1"/>
    <property type="match status" value="1"/>
</dbReference>
<evidence type="ECO:0000313" key="2">
    <source>
        <dbReference type="EMBL" id="WFD12099.1"/>
    </source>
</evidence>
<organism evidence="2 3">
    <name type="scientific">Tepidibacter hydrothermalis</name>
    <dbReference type="NCBI Taxonomy" id="3036126"/>
    <lineage>
        <taxon>Bacteria</taxon>
        <taxon>Bacillati</taxon>
        <taxon>Bacillota</taxon>
        <taxon>Clostridia</taxon>
        <taxon>Peptostreptococcales</taxon>
        <taxon>Peptostreptococcaceae</taxon>
        <taxon>Tepidibacter</taxon>
    </lineage>
</organism>
<dbReference type="RefSeq" id="WP_277734381.1">
    <property type="nucleotide sequence ID" value="NZ_CP120733.1"/>
</dbReference>
<protein>
    <submittedName>
        <fullName evidence="2">Peptidoglycan-binding domain-containing protein</fullName>
    </submittedName>
</protein>
<name>A0ABY8EGN3_9FIRM</name>
<dbReference type="SUPFAM" id="SSF47090">
    <property type="entry name" value="PGBD-like"/>
    <property type="match status" value="1"/>
</dbReference>
<dbReference type="InterPro" id="IPR036365">
    <property type="entry name" value="PGBD-like_sf"/>
</dbReference>
<dbReference type="InterPro" id="IPR002477">
    <property type="entry name" value="Peptidoglycan-bd-like"/>
</dbReference>
<dbReference type="EMBL" id="CP120733">
    <property type="protein sequence ID" value="WFD12099.1"/>
    <property type="molecule type" value="Genomic_DNA"/>
</dbReference>
<evidence type="ECO:0000259" key="1">
    <source>
        <dbReference type="Pfam" id="PF01471"/>
    </source>
</evidence>
<feature type="domain" description="Peptidoglycan binding-like" evidence="1">
    <location>
        <begin position="42"/>
        <end position="97"/>
    </location>
</feature>
<dbReference type="Proteomes" id="UP001222800">
    <property type="component" value="Chromosome"/>
</dbReference>
<gene>
    <name evidence="2" type="ORF">P4S50_08470</name>
</gene>
<proteinExistence type="predicted"/>
<dbReference type="Gene3D" id="1.10.101.10">
    <property type="entry name" value="PGBD-like superfamily/PGBD"/>
    <property type="match status" value="1"/>
</dbReference>
<evidence type="ECO:0000313" key="3">
    <source>
        <dbReference type="Proteomes" id="UP001222800"/>
    </source>
</evidence>
<reference evidence="2 3" key="1">
    <citation type="submission" date="2023-03" db="EMBL/GenBank/DDBJ databases">
        <title>Complete genome sequence of Tepidibacter sp. SWIR-1, isolated from a deep-sea hydrothermal vent.</title>
        <authorList>
            <person name="Li X."/>
        </authorList>
    </citation>
    <scope>NUCLEOTIDE SEQUENCE [LARGE SCALE GENOMIC DNA]</scope>
    <source>
        <strain evidence="2 3">SWIR-1</strain>
    </source>
</reference>
<dbReference type="InterPro" id="IPR036366">
    <property type="entry name" value="PGBDSf"/>
</dbReference>
<sequence>MKKIIISTILSLGIALIPLHINTANAYTQINSSLLLKTGIRNQNVVLLQNRLKELGYFPANPTGYYGSITKQSVLNFQKANNLVADGIAGKNTIQKLNSLNIKNTPSVTRGSSTTSSNWSWFSKIQYAIPRGATFEVLDIYSGKSFKANRTYGTNHIDAETISEYDTSIYKSVFGGNWSWSKRPIVVTYNGISLPASMAGMPHAGNDNAPSAAYTTWRSDGYGAGTNLDAIKNNGMHGVFDIHFIGSRTHSSNRVDNVHQNNIKIAQKYIGK</sequence>